<comment type="caution">
    <text evidence="2">The sequence shown here is derived from an EMBL/GenBank/DDBJ whole genome shotgun (WGS) entry which is preliminary data.</text>
</comment>
<evidence type="ECO:0008006" key="4">
    <source>
        <dbReference type="Google" id="ProtNLM"/>
    </source>
</evidence>
<feature type="region of interest" description="Disordered" evidence="1">
    <location>
        <begin position="572"/>
        <end position="623"/>
    </location>
</feature>
<sequence>MPATLSADAALPSTRAPSPLAEGKGYRSLHGDFNYYPTSVHKRRQLREASGGEGIVTTNRVAEVSLSPSTRLVRRADTSPSPSGLSRSPSQGALDIGLLARHSSSQPLAPTPHEDNVALKPASASLCFAKGGAPLLHRYRTSCADVSPRALYRRTSFPSKVSTSIPVAADGTTKRPNNIRRSILNTRSVAPSEPCTVLASPKDDSAAQEAMLQESGATPLQAQLPPPSTTFRKRVDNLDGKVPLTSIRLVDAAPASPSSLKKSAAAPAAPAVASGHTRGTSNVKSVHVEDEIRGKGERQDIGTALFSAQTNPDSLLSRGVTTARHCNDRACMHSEQSICEFVHMQRELRRCYATMENYEVVVAQLRDDCALARAQLCRSRQEYAQPKKEMEAQVQAEATEQTNGLPLALQRLEANDASHENISAGPVHDAKDAAEEYLRGTWKTTVDELGRALREEQSAHAESLARLKEALASKARWKSRAVELFKWREQVCREVYASSAPLSSSFAAGTGAIRTSGAPPGVSPIRNCASDSQAKPSTGHSASNASSPFQPLHHSPSPHKLLQCVSFPSEARKQRSSMASEVSTASAAPPDEGGPGAHVAHESEKDSNSTPGVDMSCQSDSTTGSILSASASLAGRITKALGSGVVVVWPPLTEEQGRGTGKSAELSRTQSSTTADAMEARPSELCDDAGEQGLQPSLPINPISSSALPSSAGCCTMSTVESNVQEGCRASATGAEKAMVAAAPLRAIPDLFAFPSPPACGGVGCAIHRSLSRSNPLPTSCDVSATMAPVSAERKCKELLRALLDKEHQLSLIAEERTKYKRLYEATRS</sequence>
<reference evidence="2 3" key="1">
    <citation type="submission" date="2024-02" db="EMBL/GenBank/DDBJ databases">
        <title>FIRST GENOME SEQUENCES OF Leishmania (Viannia) shawi, Leishmania (Viannia) lindenbergi AND Leishmania (Viannia) utingensis.</title>
        <authorList>
            <person name="Resadore F."/>
            <person name="Custodio M.G.F."/>
            <person name="Boite M.C."/>
            <person name="Cupolillo E."/>
            <person name="Ferreira G.E.M."/>
        </authorList>
    </citation>
    <scope>NUCLEOTIDE SEQUENCE [LARGE SCALE GENOMIC DNA]</scope>
    <source>
        <strain evidence="2 3">MHOM/BR/1966/M15733</strain>
    </source>
</reference>
<dbReference type="Proteomes" id="UP001500131">
    <property type="component" value="Unassembled WGS sequence"/>
</dbReference>
<dbReference type="EMBL" id="JBAMZK010000013">
    <property type="protein sequence ID" value="KAL0510513.1"/>
    <property type="molecule type" value="Genomic_DNA"/>
</dbReference>
<evidence type="ECO:0000313" key="3">
    <source>
        <dbReference type="Proteomes" id="UP001500131"/>
    </source>
</evidence>
<organism evidence="2 3">
    <name type="scientific">Leishmania lindenbergi</name>
    <dbReference type="NCBI Taxonomy" id="651832"/>
    <lineage>
        <taxon>Eukaryota</taxon>
        <taxon>Discoba</taxon>
        <taxon>Euglenozoa</taxon>
        <taxon>Kinetoplastea</taxon>
        <taxon>Metakinetoplastina</taxon>
        <taxon>Trypanosomatida</taxon>
        <taxon>Trypanosomatidae</taxon>
        <taxon>Leishmaniinae</taxon>
        <taxon>Leishmania</taxon>
    </lineage>
</organism>
<feature type="compositionally biased region" description="Polar residues" evidence="1">
    <location>
        <begin position="576"/>
        <end position="586"/>
    </location>
</feature>
<proteinExistence type="predicted"/>
<protein>
    <recommendedName>
        <fullName evidence="4">Flagellum transition zone component</fullName>
    </recommendedName>
</protein>
<feature type="compositionally biased region" description="Polar residues" evidence="1">
    <location>
        <begin position="608"/>
        <end position="620"/>
    </location>
</feature>
<accession>A0AAW3APH7</accession>
<keyword evidence="3" id="KW-1185">Reference proteome</keyword>
<feature type="compositionally biased region" description="Low complexity" evidence="1">
    <location>
        <begin position="258"/>
        <end position="274"/>
    </location>
</feature>
<feature type="region of interest" description="Disordered" evidence="1">
    <location>
        <begin position="193"/>
        <end position="230"/>
    </location>
</feature>
<feature type="region of interest" description="Disordered" evidence="1">
    <location>
        <begin position="517"/>
        <end position="560"/>
    </location>
</feature>
<feature type="compositionally biased region" description="Polar residues" evidence="1">
    <location>
        <begin position="666"/>
        <end position="675"/>
    </location>
</feature>
<feature type="region of interest" description="Disordered" evidence="1">
    <location>
        <begin position="258"/>
        <end position="287"/>
    </location>
</feature>
<feature type="region of interest" description="Disordered" evidence="1">
    <location>
        <begin position="1"/>
        <end position="25"/>
    </location>
</feature>
<name>A0AAW3APH7_9TRYP</name>
<dbReference type="AlphaFoldDB" id="A0AAW3APH7"/>
<evidence type="ECO:0000313" key="2">
    <source>
        <dbReference type="EMBL" id="KAL0510513.1"/>
    </source>
</evidence>
<evidence type="ECO:0000256" key="1">
    <source>
        <dbReference type="SAM" id="MobiDB-lite"/>
    </source>
</evidence>
<gene>
    <name evidence="2" type="ORF">Q4I31_001888</name>
</gene>
<feature type="compositionally biased region" description="Polar residues" evidence="1">
    <location>
        <begin position="529"/>
        <end position="549"/>
    </location>
</feature>
<feature type="region of interest" description="Disordered" evidence="1">
    <location>
        <begin position="654"/>
        <end position="679"/>
    </location>
</feature>